<keyword evidence="3 13" id="KW-1003">Cell membrane</keyword>
<protein>
    <recommendedName>
        <fullName evidence="13">ATP synthase subunit b</fullName>
    </recommendedName>
    <alternativeName>
        <fullName evidence="13">ATP synthase F(0) sector subunit b</fullName>
    </alternativeName>
    <alternativeName>
        <fullName evidence="13">ATPase subunit I</fullName>
    </alternativeName>
    <alternativeName>
        <fullName evidence="13">F-type ATPase subunit b</fullName>
        <shortName evidence="13">F-ATPase subunit b</shortName>
    </alternativeName>
</protein>
<dbReference type="CDD" id="cd06503">
    <property type="entry name" value="ATP-synt_Fo_b"/>
    <property type="match status" value="1"/>
</dbReference>
<evidence type="ECO:0000256" key="7">
    <source>
        <dbReference type="ARBA" id="ARBA00022989"/>
    </source>
</evidence>
<keyword evidence="15" id="KW-0175">Coiled coil</keyword>
<evidence type="ECO:0000256" key="4">
    <source>
        <dbReference type="ARBA" id="ARBA00022547"/>
    </source>
</evidence>
<keyword evidence="10 13" id="KW-0066">ATP synthesis</keyword>
<keyword evidence="9 13" id="KW-0472">Membrane</keyword>
<name>A0ABW2PR36_9BACL</name>
<evidence type="ECO:0000256" key="12">
    <source>
        <dbReference type="ARBA" id="ARBA00037847"/>
    </source>
</evidence>
<keyword evidence="2 13" id="KW-0813">Transport</keyword>
<evidence type="ECO:0000256" key="5">
    <source>
        <dbReference type="ARBA" id="ARBA00022692"/>
    </source>
</evidence>
<dbReference type="Pfam" id="PF00430">
    <property type="entry name" value="ATP-synt_B"/>
    <property type="match status" value="1"/>
</dbReference>
<dbReference type="PANTHER" id="PTHR33445:SF1">
    <property type="entry name" value="ATP SYNTHASE SUBUNIT B"/>
    <property type="match status" value="1"/>
</dbReference>
<dbReference type="NCBIfam" id="TIGR01144">
    <property type="entry name" value="ATP_synt_b"/>
    <property type="match status" value="1"/>
</dbReference>
<keyword evidence="17" id="KW-1185">Reference proteome</keyword>
<dbReference type="Gene3D" id="1.20.5.620">
    <property type="entry name" value="F1F0 ATP synthase subunit B, membrane domain"/>
    <property type="match status" value="1"/>
</dbReference>
<evidence type="ECO:0000256" key="13">
    <source>
        <dbReference type="HAMAP-Rule" id="MF_01398"/>
    </source>
</evidence>
<comment type="function">
    <text evidence="13">Component of the F(0) channel, it forms part of the peripheral stalk, linking F(1) to F(0).</text>
</comment>
<evidence type="ECO:0000256" key="1">
    <source>
        <dbReference type="ARBA" id="ARBA00005513"/>
    </source>
</evidence>
<comment type="subunit">
    <text evidence="13">F-type ATPases have 2 components, F(1) - the catalytic core - and F(0) - the membrane proton channel. F(1) has five subunits: alpha(3), beta(3), gamma(1), delta(1), epsilon(1). F(0) has three main subunits: a(1), b(2) and c(10-14). The alpha and beta chains form an alternating ring which encloses part of the gamma chain. F(1) is attached to F(0) by a central stalk formed by the gamma and epsilon chains, while a peripheral stalk is formed by the delta and b chains.</text>
</comment>
<evidence type="ECO:0000256" key="8">
    <source>
        <dbReference type="ARBA" id="ARBA00023065"/>
    </source>
</evidence>
<evidence type="ECO:0000256" key="9">
    <source>
        <dbReference type="ARBA" id="ARBA00023136"/>
    </source>
</evidence>
<dbReference type="EMBL" id="JBHTCO010000003">
    <property type="protein sequence ID" value="MFC7391858.1"/>
    <property type="molecule type" value="Genomic_DNA"/>
</dbReference>
<dbReference type="InterPro" id="IPR005864">
    <property type="entry name" value="ATP_synth_F0_bsu_bac"/>
</dbReference>
<evidence type="ECO:0000256" key="2">
    <source>
        <dbReference type="ARBA" id="ARBA00022448"/>
    </source>
</evidence>
<reference evidence="17" key="1">
    <citation type="journal article" date="2019" name="Int. J. Syst. Evol. Microbiol.">
        <title>The Global Catalogue of Microorganisms (GCM) 10K type strain sequencing project: providing services to taxonomists for standard genome sequencing and annotation.</title>
        <authorList>
            <consortium name="The Broad Institute Genomics Platform"/>
            <consortium name="The Broad Institute Genome Sequencing Center for Infectious Disease"/>
            <person name="Wu L."/>
            <person name="Ma J."/>
        </authorList>
    </citation>
    <scope>NUCLEOTIDE SEQUENCE [LARGE SCALE GENOMIC DNA]</scope>
    <source>
        <strain evidence="17">CGMCC 1.16305</strain>
    </source>
</reference>
<dbReference type="HAMAP" id="MF_01398">
    <property type="entry name" value="ATP_synth_b_bprime"/>
    <property type="match status" value="1"/>
</dbReference>
<dbReference type="PANTHER" id="PTHR33445">
    <property type="entry name" value="ATP SYNTHASE SUBUNIT B', CHLOROPLASTIC"/>
    <property type="match status" value="1"/>
</dbReference>
<accession>A0ABW2PR36</accession>
<dbReference type="RefSeq" id="WP_380963289.1">
    <property type="nucleotide sequence ID" value="NZ_JBHTCO010000003.1"/>
</dbReference>
<gene>
    <name evidence="13 16" type="primary">atpF</name>
    <name evidence="16" type="ORF">ACFQRG_02470</name>
</gene>
<dbReference type="SUPFAM" id="SSF81573">
    <property type="entry name" value="F1F0 ATP synthase subunit B, membrane domain"/>
    <property type="match status" value="1"/>
</dbReference>
<proteinExistence type="inferred from homology"/>
<sequence length="162" mass="18713">MLEFHIGTILFQLIVFLILMIVVAKFAVRPMLGVMKKRQDHIDNEISTAEANRIEAEELLAKQKEELNRVREEAKEIIDRAKRQSENEGQKIIEDARSQSERMIEQAKEEIESEREKAVASIRDEVAELSVMLASKVLEKEVDAKSHDKEINQFLKQVGDRL</sequence>
<comment type="function">
    <text evidence="11 13">F(1)F(0) ATP synthase produces ATP from ADP in the presence of a proton or sodium gradient. F-type ATPases consist of two structural domains, F(1) containing the extramembraneous catalytic core and F(0) containing the membrane proton channel, linked together by a central stalk and a peripheral stalk. During catalysis, ATP synthesis in the catalytic domain of F(1) is coupled via a rotary mechanism of the central stalk subunits to proton translocation.</text>
</comment>
<evidence type="ECO:0000313" key="17">
    <source>
        <dbReference type="Proteomes" id="UP001596505"/>
    </source>
</evidence>
<dbReference type="InterPro" id="IPR028987">
    <property type="entry name" value="ATP_synth_B-like_membr_sf"/>
</dbReference>
<comment type="caution">
    <text evidence="16">The sequence shown here is derived from an EMBL/GenBank/DDBJ whole genome shotgun (WGS) entry which is preliminary data.</text>
</comment>
<keyword evidence="8 13" id="KW-0406">Ion transport</keyword>
<dbReference type="InterPro" id="IPR050059">
    <property type="entry name" value="ATP_synthase_B_chain"/>
</dbReference>
<evidence type="ECO:0000256" key="14">
    <source>
        <dbReference type="RuleBase" id="RU003848"/>
    </source>
</evidence>
<comment type="similarity">
    <text evidence="1 13 14">Belongs to the ATPase B chain family.</text>
</comment>
<evidence type="ECO:0000256" key="11">
    <source>
        <dbReference type="ARBA" id="ARBA00025198"/>
    </source>
</evidence>
<feature type="transmembrane region" description="Helical" evidence="13">
    <location>
        <begin position="6"/>
        <end position="28"/>
    </location>
</feature>
<evidence type="ECO:0000256" key="15">
    <source>
        <dbReference type="SAM" id="Coils"/>
    </source>
</evidence>
<feature type="coiled-coil region" evidence="15">
    <location>
        <begin position="46"/>
        <end position="128"/>
    </location>
</feature>
<comment type="subcellular location">
    <subcellularLocation>
        <location evidence="13">Cell membrane</location>
        <topology evidence="13">Single-pass membrane protein</topology>
    </subcellularLocation>
    <subcellularLocation>
        <location evidence="12">Endomembrane system</location>
        <topology evidence="12">Single-pass membrane protein</topology>
    </subcellularLocation>
</comment>
<evidence type="ECO:0000256" key="6">
    <source>
        <dbReference type="ARBA" id="ARBA00022781"/>
    </source>
</evidence>
<keyword evidence="7 13" id="KW-1133">Transmembrane helix</keyword>
<keyword evidence="6 13" id="KW-0375">Hydrogen ion transport</keyword>
<evidence type="ECO:0000313" key="16">
    <source>
        <dbReference type="EMBL" id="MFC7391858.1"/>
    </source>
</evidence>
<dbReference type="Proteomes" id="UP001596505">
    <property type="component" value="Unassembled WGS sequence"/>
</dbReference>
<evidence type="ECO:0000256" key="3">
    <source>
        <dbReference type="ARBA" id="ARBA00022475"/>
    </source>
</evidence>
<keyword evidence="4 13" id="KW-0138">CF(0)</keyword>
<keyword evidence="5 13" id="KW-0812">Transmembrane</keyword>
<organism evidence="16 17">
    <name type="scientific">Scopulibacillus cellulosilyticus</name>
    <dbReference type="NCBI Taxonomy" id="2665665"/>
    <lineage>
        <taxon>Bacteria</taxon>
        <taxon>Bacillati</taxon>
        <taxon>Bacillota</taxon>
        <taxon>Bacilli</taxon>
        <taxon>Bacillales</taxon>
        <taxon>Sporolactobacillaceae</taxon>
        <taxon>Scopulibacillus</taxon>
    </lineage>
</organism>
<dbReference type="InterPro" id="IPR002146">
    <property type="entry name" value="ATP_synth_b/b'su_bac/chlpt"/>
</dbReference>
<evidence type="ECO:0000256" key="10">
    <source>
        <dbReference type="ARBA" id="ARBA00023310"/>
    </source>
</evidence>